<dbReference type="AlphaFoldDB" id="A0A124GNV5"/>
<name>A0A124GNV5_PICGL</name>
<protein>
    <submittedName>
        <fullName evidence="1">Uncharacterized protein</fullName>
    </submittedName>
</protein>
<organism evidence="1">
    <name type="scientific">Picea glauca</name>
    <name type="common">White spruce</name>
    <name type="synonym">Pinus glauca</name>
    <dbReference type="NCBI Taxonomy" id="3330"/>
    <lineage>
        <taxon>Eukaryota</taxon>
        <taxon>Viridiplantae</taxon>
        <taxon>Streptophyta</taxon>
        <taxon>Embryophyta</taxon>
        <taxon>Tracheophyta</taxon>
        <taxon>Spermatophyta</taxon>
        <taxon>Pinopsida</taxon>
        <taxon>Pinidae</taxon>
        <taxon>Conifers I</taxon>
        <taxon>Pinales</taxon>
        <taxon>Pinaceae</taxon>
        <taxon>Picea</taxon>
    </lineage>
</organism>
<reference evidence="1" key="1">
    <citation type="journal article" date="2015" name="Genome Biol. Evol.">
        <title>Organellar Genomes of White Spruce (Picea glauca): Assembly and Annotation.</title>
        <authorList>
            <person name="Jackman S.D."/>
            <person name="Warren R.L."/>
            <person name="Gibb E.A."/>
            <person name="Vandervalk B.P."/>
            <person name="Mohamadi H."/>
            <person name="Chu J."/>
            <person name="Raymond A."/>
            <person name="Pleasance S."/>
            <person name="Coope R."/>
            <person name="Wildung M.R."/>
            <person name="Ritland C.E."/>
            <person name="Bousquet J."/>
            <person name="Jones S.J."/>
            <person name="Bohlmann J."/>
            <person name="Birol I."/>
        </authorList>
    </citation>
    <scope>NUCLEOTIDE SEQUENCE [LARGE SCALE GENOMIC DNA]</scope>
    <source>
        <tissue evidence="1">Flushing bud</tissue>
    </source>
</reference>
<evidence type="ECO:0000313" key="1">
    <source>
        <dbReference type="EMBL" id="KUM50016.1"/>
    </source>
</evidence>
<comment type="caution">
    <text evidence="1">The sequence shown here is derived from an EMBL/GenBank/DDBJ whole genome shotgun (WGS) entry which is preliminary data.</text>
</comment>
<proteinExistence type="predicted"/>
<gene>
    <name evidence="1" type="ORF">ABT39_MTgene3244</name>
</gene>
<geneLocation type="mitochondrion" evidence="1"/>
<accession>A0A124GNV5</accession>
<keyword evidence="1" id="KW-0496">Mitochondrion</keyword>
<dbReference type="EMBL" id="LKAM01000002">
    <property type="protein sequence ID" value="KUM50016.1"/>
    <property type="molecule type" value="Genomic_DNA"/>
</dbReference>
<sequence>MNVGCLNWWSSIPYIVTDRLTARYGSEWAHNLFIAANDFVGGTWRRYSFESGYSSFDHYCQRFGIRDFSPLVGSGKYG</sequence>